<evidence type="ECO:0008006" key="2">
    <source>
        <dbReference type="Google" id="ProtNLM"/>
    </source>
</evidence>
<comment type="caution">
    <text evidence="1">The sequence shown here is derived from an EMBL/GenBank/DDBJ whole genome shotgun (WGS) entry which is preliminary data.</text>
</comment>
<gene>
    <name evidence="1" type="ORF">S06H3_57773</name>
</gene>
<dbReference type="EMBL" id="BARV01037328">
    <property type="protein sequence ID" value="GAI49693.1"/>
    <property type="molecule type" value="Genomic_DNA"/>
</dbReference>
<accession>X1P1D4</accession>
<feature type="non-terminal residue" evidence="1">
    <location>
        <position position="1"/>
    </location>
</feature>
<proteinExistence type="predicted"/>
<evidence type="ECO:0000313" key="1">
    <source>
        <dbReference type="EMBL" id="GAI49693.1"/>
    </source>
</evidence>
<name>X1P1D4_9ZZZZ</name>
<organism evidence="1">
    <name type="scientific">marine sediment metagenome</name>
    <dbReference type="NCBI Taxonomy" id="412755"/>
    <lineage>
        <taxon>unclassified sequences</taxon>
        <taxon>metagenomes</taxon>
        <taxon>ecological metagenomes</taxon>
    </lineage>
</organism>
<protein>
    <recommendedName>
        <fullName evidence="2">RNA polymerase sigma-70 region 4 domain-containing protein</fullName>
    </recommendedName>
</protein>
<sequence length="55" mass="6303">DILKLWHIDGYTEQEIADIRGKKEGRPITQQAISKTIRKAIRKIKKALEGESSIK</sequence>
<reference evidence="1" key="1">
    <citation type="journal article" date="2014" name="Front. Microbiol.">
        <title>High frequency of phylogenetically diverse reductive dehalogenase-homologous genes in deep subseafloor sedimentary metagenomes.</title>
        <authorList>
            <person name="Kawai M."/>
            <person name="Futagami T."/>
            <person name="Toyoda A."/>
            <person name="Takaki Y."/>
            <person name="Nishi S."/>
            <person name="Hori S."/>
            <person name="Arai W."/>
            <person name="Tsubouchi T."/>
            <person name="Morono Y."/>
            <person name="Uchiyama I."/>
            <person name="Ito T."/>
            <person name="Fujiyama A."/>
            <person name="Inagaki F."/>
            <person name="Takami H."/>
        </authorList>
    </citation>
    <scope>NUCLEOTIDE SEQUENCE</scope>
    <source>
        <strain evidence="1">Expedition CK06-06</strain>
    </source>
</reference>
<dbReference type="SUPFAM" id="SSF88659">
    <property type="entry name" value="Sigma3 and sigma4 domains of RNA polymerase sigma factors"/>
    <property type="match status" value="1"/>
</dbReference>
<dbReference type="AlphaFoldDB" id="X1P1D4"/>
<dbReference type="InterPro" id="IPR013324">
    <property type="entry name" value="RNA_pol_sigma_r3/r4-like"/>
</dbReference>